<name>A0A9X5N5Y5_BACTU</name>
<proteinExistence type="predicted"/>
<comment type="caution">
    <text evidence="1">The sequence shown here is derived from an EMBL/GenBank/DDBJ whole genome shotgun (WGS) entry which is preliminary data.</text>
</comment>
<gene>
    <name evidence="1" type="ORF">BTGOE4_22160</name>
</gene>
<dbReference type="Proteomes" id="UP000175994">
    <property type="component" value="Unassembled WGS sequence"/>
</dbReference>
<protein>
    <submittedName>
        <fullName evidence="1">Uncharacterized protein</fullName>
    </submittedName>
</protein>
<dbReference type="EMBL" id="LXLI01000019">
    <property type="protein sequence ID" value="OFC93221.1"/>
    <property type="molecule type" value="Genomic_DNA"/>
</dbReference>
<organism evidence="1 2">
    <name type="scientific">Bacillus thuringiensis</name>
    <dbReference type="NCBI Taxonomy" id="1428"/>
    <lineage>
        <taxon>Bacteria</taxon>
        <taxon>Bacillati</taxon>
        <taxon>Bacillota</taxon>
        <taxon>Bacilli</taxon>
        <taxon>Bacillales</taxon>
        <taxon>Bacillaceae</taxon>
        <taxon>Bacillus</taxon>
        <taxon>Bacillus cereus group</taxon>
    </lineage>
</organism>
<sequence length="40" mass="4627">MNVIWVSWGYDVIETVKKDAPDYMVHKPMEIVQVVQGAYS</sequence>
<dbReference type="AlphaFoldDB" id="A0A9X5N5Y5"/>
<evidence type="ECO:0000313" key="1">
    <source>
        <dbReference type="EMBL" id="OFC93221.1"/>
    </source>
</evidence>
<reference evidence="1 2" key="1">
    <citation type="submission" date="2016-04" db="EMBL/GenBank/DDBJ databases">
        <title>Bacillus thuringiensis and Bacillus weihenstephanensis as novel biocontrol agents of wilt causing Verticillium species.</title>
        <authorList>
            <person name="Hollensteiner J."/>
            <person name="Wemheuer F."/>
            <person name="Harting R."/>
            <person name="Kolarzyk A."/>
            <person name="Diaz-Valerio S."/>
            <person name="Poehlein A."/>
            <person name="Brzuszkiewicz E."/>
            <person name="Nesemann K."/>
            <person name="Braus-Stromeyer S."/>
            <person name="Braus G."/>
            <person name="Daniel R."/>
            <person name="Liesegang H."/>
        </authorList>
    </citation>
    <scope>NUCLEOTIDE SEQUENCE [LARGE SCALE GENOMIC DNA]</scope>
    <source>
        <strain evidence="1 2">GOE4</strain>
    </source>
</reference>
<evidence type="ECO:0000313" key="2">
    <source>
        <dbReference type="Proteomes" id="UP000175994"/>
    </source>
</evidence>
<accession>A0A9X5N5Y5</accession>